<evidence type="ECO:0000256" key="4">
    <source>
        <dbReference type="ARBA" id="ARBA00022448"/>
    </source>
</evidence>
<evidence type="ECO:0000256" key="1">
    <source>
        <dbReference type="ARBA" id="ARBA00004651"/>
    </source>
</evidence>
<dbReference type="InterPro" id="IPR004316">
    <property type="entry name" value="SWEET_rpt"/>
</dbReference>
<gene>
    <name evidence="12" type="ORF">CUNI_LOCUS948</name>
</gene>
<protein>
    <recommendedName>
        <fullName evidence="3">Sugar transporter SWEET1</fullName>
    </recommendedName>
</protein>
<reference evidence="12" key="1">
    <citation type="submission" date="2021-04" db="EMBL/GenBank/DDBJ databases">
        <authorList>
            <consortium name="Molecular Ecology Group"/>
        </authorList>
    </citation>
    <scope>NUCLEOTIDE SEQUENCE</scope>
</reference>
<feature type="transmembrane region" description="Helical" evidence="11">
    <location>
        <begin position="159"/>
        <end position="179"/>
    </location>
</feature>
<dbReference type="EMBL" id="CAJHNH020000113">
    <property type="protein sequence ID" value="CAG5115390.1"/>
    <property type="molecule type" value="Genomic_DNA"/>
</dbReference>
<comment type="caution">
    <text evidence="12">The sequence shown here is derived from an EMBL/GenBank/DDBJ whole genome shotgun (WGS) entry which is preliminary data.</text>
</comment>
<feature type="transmembrane region" description="Helical" evidence="11">
    <location>
        <begin position="185"/>
        <end position="206"/>
    </location>
</feature>
<evidence type="ECO:0000256" key="2">
    <source>
        <dbReference type="ARBA" id="ARBA00007809"/>
    </source>
</evidence>
<evidence type="ECO:0000256" key="11">
    <source>
        <dbReference type="SAM" id="Phobius"/>
    </source>
</evidence>
<feature type="transmembrane region" description="Helical" evidence="11">
    <location>
        <begin position="6"/>
        <end position="30"/>
    </location>
</feature>
<dbReference type="Proteomes" id="UP000678393">
    <property type="component" value="Unassembled WGS sequence"/>
</dbReference>
<accession>A0A8S3YK65</accession>
<keyword evidence="4" id="KW-0813">Transport</keyword>
<feature type="transmembrane region" description="Helical" evidence="11">
    <location>
        <begin position="42"/>
        <end position="62"/>
    </location>
</feature>
<evidence type="ECO:0000256" key="10">
    <source>
        <dbReference type="ARBA" id="ARBA00023136"/>
    </source>
</evidence>
<feature type="transmembrane region" description="Helical" evidence="11">
    <location>
        <begin position="68"/>
        <end position="90"/>
    </location>
</feature>
<feature type="transmembrane region" description="Helical" evidence="11">
    <location>
        <begin position="97"/>
        <end position="115"/>
    </location>
</feature>
<organism evidence="12 13">
    <name type="scientific">Candidula unifasciata</name>
    <dbReference type="NCBI Taxonomy" id="100452"/>
    <lineage>
        <taxon>Eukaryota</taxon>
        <taxon>Metazoa</taxon>
        <taxon>Spiralia</taxon>
        <taxon>Lophotrochozoa</taxon>
        <taxon>Mollusca</taxon>
        <taxon>Gastropoda</taxon>
        <taxon>Heterobranchia</taxon>
        <taxon>Euthyneura</taxon>
        <taxon>Panpulmonata</taxon>
        <taxon>Eupulmonata</taxon>
        <taxon>Stylommatophora</taxon>
        <taxon>Helicina</taxon>
        <taxon>Helicoidea</taxon>
        <taxon>Geomitridae</taxon>
        <taxon>Candidula</taxon>
    </lineage>
</organism>
<evidence type="ECO:0000256" key="8">
    <source>
        <dbReference type="ARBA" id="ARBA00022737"/>
    </source>
</evidence>
<keyword evidence="7 11" id="KW-0812">Transmembrane</keyword>
<evidence type="ECO:0000256" key="3">
    <source>
        <dbReference type="ARBA" id="ARBA00021741"/>
    </source>
</evidence>
<dbReference type="PANTHER" id="PTHR10791:SF30">
    <property type="entry name" value="SUGAR TRANSPORTER SWEET1"/>
    <property type="match status" value="1"/>
</dbReference>
<proteinExistence type="inferred from homology"/>
<keyword evidence="10 11" id="KW-0472">Membrane</keyword>
<dbReference type="PANTHER" id="PTHR10791">
    <property type="entry name" value="RAG1-ACTIVATING PROTEIN 1"/>
    <property type="match status" value="1"/>
</dbReference>
<evidence type="ECO:0000256" key="7">
    <source>
        <dbReference type="ARBA" id="ARBA00022692"/>
    </source>
</evidence>
<dbReference type="Gene3D" id="1.20.1280.290">
    <property type="match status" value="2"/>
</dbReference>
<evidence type="ECO:0000256" key="5">
    <source>
        <dbReference type="ARBA" id="ARBA00022475"/>
    </source>
</evidence>
<keyword evidence="6" id="KW-0762">Sugar transport</keyword>
<feature type="transmembrane region" description="Helical" evidence="11">
    <location>
        <begin position="127"/>
        <end position="147"/>
    </location>
</feature>
<comment type="subcellular location">
    <subcellularLocation>
        <location evidence="1">Cell membrane</location>
        <topology evidence="1">Multi-pass membrane protein</topology>
    </subcellularLocation>
</comment>
<keyword evidence="9 11" id="KW-1133">Transmembrane helix</keyword>
<sequence length="219" mass="23955">MSASPGLLSVVEWATVIVTFIMMGSGLPVCVSMYKNKSIANVPYLLFLISTFVSFLGLHYGILITNNALIVINGVAVLVWGAYVVVYILVSKSKLTPMLKLIAVVGLYAAHFHYLTELPKSDVVPVLGSYLLIWCTILCVIPADEIVTMVKEKSTNCCNLQLLFGGTLNGFVWFLYGFLLNDANIYFPNIPALIISGIKFLLMFLYGLPSSTPTKQAVT</sequence>
<dbReference type="Pfam" id="PF03083">
    <property type="entry name" value="MtN3_slv"/>
    <property type="match status" value="2"/>
</dbReference>
<dbReference type="OrthoDB" id="409725at2759"/>
<evidence type="ECO:0000313" key="12">
    <source>
        <dbReference type="EMBL" id="CAG5115390.1"/>
    </source>
</evidence>
<comment type="similarity">
    <text evidence="2">Belongs to the SWEET sugar transporter family.</text>
</comment>
<dbReference type="AlphaFoldDB" id="A0A8S3YK65"/>
<dbReference type="GO" id="GO:0005886">
    <property type="term" value="C:plasma membrane"/>
    <property type="evidence" value="ECO:0007669"/>
    <property type="project" value="UniProtKB-SubCell"/>
</dbReference>
<evidence type="ECO:0000256" key="6">
    <source>
        <dbReference type="ARBA" id="ARBA00022597"/>
    </source>
</evidence>
<evidence type="ECO:0000313" key="13">
    <source>
        <dbReference type="Proteomes" id="UP000678393"/>
    </source>
</evidence>
<dbReference type="InterPro" id="IPR047664">
    <property type="entry name" value="SWEET"/>
</dbReference>
<keyword evidence="5" id="KW-1003">Cell membrane</keyword>
<evidence type="ECO:0000256" key="9">
    <source>
        <dbReference type="ARBA" id="ARBA00022989"/>
    </source>
</evidence>
<name>A0A8S3YK65_9EUPU</name>
<dbReference type="GO" id="GO:0051119">
    <property type="term" value="F:sugar transmembrane transporter activity"/>
    <property type="evidence" value="ECO:0007669"/>
    <property type="project" value="InterPro"/>
</dbReference>
<keyword evidence="13" id="KW-1185">Reference proteome</keyword>
<keyword evidence="8" id="KW-0677">Repeat</keyword>